<dbReference type="EMBL" id="CM042023">
    <property type="protein sequence ID" value="KAI3811987.1"/>
    <property type="molecule type" value="Genomic_DNA"/>
</dbReference>
<organism evidence="1 2">
    <name type="scientific">Smallanthus sonchifolius</name>
    <dbReference type="NCBI Taxonomy" id="185202"/>
    <lineage>
        <taxon>Eukaryota</taxon>
        <taxon>Viridiplantae</taxon>
        <taxon>Streptophyta</taxon>
        <taxon>Embryophyta</taxon>
        <taxon>Tracheophyta</taxon>
        <taxon>Spermatophyta</taxon>
        <taxon>Magnoliopsida</taxon>
        <taxon>eudicotyledons</taxon>
        <taxon>Gunneridae</taxon>
        <taxon>Pentapetalae</taxon>
        <taxon>asterids</taxon>
        <taxon>campanulids</taxon>
        <taxon>Asterales</taxon>
        <taxon>Asteraceae</taxon>
        <taxon>Asteroideae</taxon>
        <taxon>Heliantheae alliance</taxon>
        <taxon>Millerieae</taxon>
        <taxon>Smallanthus</taxon>
    </lineage>
</organism>
<gene>
    <name evidence="1" type="ORF">L1987_16687</name>
</gene>
<keyword evidence="2" id="KW-1185">Reference proteome</keyword>
<comment type="caution">
    <text evidence="1">The sequence shown here is derived from an EMBL/GenBank/DDBJ whole genome shotgun (WGS) entry which is preliminary data.</text>
</comment>
<protein>
    <submittedName>
        <fullName evidence="1">Uncharacterized protein</fullName>
    </submittedName>
</protein>
<name>A0ACB9IV60_9ASTR</name>
<evidence type="ECO:0000313" key="2">
    <source>
        <dbReference type="Proteomes" id="UP001056120"/>
    </source>
</evidence>
<proteinExistence type="predicted"/>
<reference evidence="2" key="1">
    <citation type="journal article" date="2022" name="Mol. Ecol. Resour.">
        <title>The genomes of chicory, endive, great burdock and yacon provide insights into Asteraceae palaeo-polyploidization history and plant inulin production.</title>
        <authorList>
            <person name="Fan W."/>
            <person name="Wang S."/>
            <person name="Wang H."/>
            <person name="Wang A."/>
            <person name="Jiang F."/>
            <person name="Liu H."/>
            <person name="Zhao H."/>
            <person name="Xu D."/>
            <person name="Zhang Y."/>
        </authorList>
    </citation>
    <scope>NUCLEOTIDE SEQUENCE [LARGE SCALE GENOMIC DNA]</scope>
    <source>
        <strain evidence="2">cv. Yunnan</strain>
    </source>
</reference>
<dbReference type="Proteomes" id="UP001056120">
    <property type="component" value="Linkage Group LG06"/>
</dbReference>
<reference evidence="1 2" key="2">
    <citation type="journal article" date="2022" name="Mol. Ecol. Resour.">
        <title>The genomes of chicory, endive, great burdock and yacon provide insights into Asteraceae paleo-polyploidization history and plant inulin production.</title>
        <authorList>
            <person name="Fan W."/>
            <person name="Wang S."/>
            <person name="Wang H."/>
            <person name="Wang A."/>
            <person name="Jiang F."/>
            <person name="Liu H."/>
            <person name="Zhao H."/>
            <person name="Xu D."/>
            <person name="Zhang Y."/>
        </authorList>
    </citation>
    <scope>NUCLEOTIDE SEQUENCE [LARGE SCALE GENOMIC DNA]</scope>
    <source>
        <strain evidence="2">cv. Yunnan</strain>
        <tissue evidence="1">Leaves</tissue>
    </source>
</reference>
<sequence length="526" mass="60361">MKVIKRSAVDFNISDEGEENDNEEEEQLVEVDLDDFDSPDTLQKKLQLSVTPQQVFKAKMIATKKVQGDYEDQYVHLREYCDELIRSNPGTTVKIDVEYECNPSSQIRQFKRIYICLGPLKQGFKLCGRELLGLDGCFMKGPFPGQILTAVGVDANNGIYPVAYALVEAETTNSWCWFLECLGEDLDLSYNSNFTFISDRQKGIIPALVKVYPSAEHRYCLRHIHDNMKQKWKGQKFKNLLWKCASVTTTQGFDKAMNEVLIEDKSLHDWLKEIPPRHWTRAHFRERSKCDVLLNNLCEVFNRQLIDARDKPIITCLDYIREYLMKRIVVVHKIIAKCKGPLTPTATKMLDQIKTDASHYTVIWAGTGKYQVTGPTGEQRAVFMDKRSCSCRKWDLTGMPCRHAVACIWNMAMHGSDEGIPEKWVHEAYWLDTWKKVYAHTLDPINSKDLWTPSKCPTTLIPPKHHKQVGRPKKKRKKSADEVSQLTQTMSSSGKMPRKGNTVTCDKCKQKGHNQRTCKGQRAGTQ</sequence>
<accession>A0ACB9IV60</accession>
<evidence type="ECO:0000313" key="1">
    <source>
        <dbReference type="EMBL" id="KAI3811987.1"/>
    </source>
</evidence>